<feature type="domain" description="Leucine-binding protein" evidence="4">
    <location>
        <begin position="30"/>
        <end position="364"/>
    </location>
</feature>
<dbReference type="Gene3D" id="3.40.50.2300">
    <property type="match status" value="2"/>
</dbReference>
<dbReference type="STRING" id="1515439.SAMN06265784_10432"/>
<dbReference type="PANTHER" id="PTHR30483">
    <property type="entry name" value="LEUCINE-SPECIFIC-BINDING PROTEIN"/>
    <property type="match status" value="1"/>
</dbReference>
<evidence type="ECO:0000313" key="5">
    <source>
        <dbReference type="EMBL" id="SMG42063.1"/>
    </source>
</evidence>
<feature type="signal peptide" evidence="3">
    <location>
        <begin position="1"/>
        <end position="26"/>
    </location>
</feature>
<reference evidence="6" key="1">
    <citation type="submission" date="2017-04" db="EMBL/GenBank/DDBJ databases">
        <authorList>
            <person name="Varghese N."/>
            <person name="Submissions S."/>
        </authorList>
    </citation>
    <scope>NUCLEOTIDE SEQUENCE [LARGE SCALE GENOMIC DNA]</scope>
    <source>
        <strain evidence="6">LMG 29540</strain>
    </source>
</reference>
<accession>A0A1X7KLP8</accession>
<name>A0A1X7KLP8_9BURK</name>
<organism evidence="5 6">
    <name type="scientific">Paraburkholderia susongensis</name>
    <dbReference type="NCBI Taxonomy" id="1515439"/>
    <lineage>
        <taxon>Bacteria</taxon>
        <taxon>Pseudomonadati</taxon>
        <taxon>Pseudomonadota</taxon>
        <taxon>Betaproteobacteria</taxon>
        <taxon>Burkholderiales</taxon>
        <taxon>Burkholderiaceae</taxon>
        <taxon>Paraburkholderia</taxon>
    </lineage>
</organism>
<dbReference type="InterPro" id="IPR051010">
    <property type="entry name" value="BCAA_transport"/>
</dbReference>
<keyword evidence="6" id="KW-1185">Reference proteome</keyword>
<dbReference type="PANTHER" id="PTHR30483:SF37">
    <property type="entry name" value="ABC TRANSPORTER SUBSTRATE-BINDING PROTEIN"/>
    <property type="match status" value="1"/>
</dbReference>
<dbReference type="RefSeq" id="WP_085483612.1">
    <property type="nucleotide sequence ID" value="NZ_FXAT01000004.1"/>
</dbReference>
<gene>
    <name evidence="5" type="ORF">SAMN06265784_10432</name>
</gene>
<dbReference type="SUPFAM" id="SSF53822">
    <property type="entry name" value="Periplasmic binding protein-like I"/>
    <property type="match status" value="1"/>
</dbReference>
<dbReference type="Proteomes" id="UP000193228">
    <property type="component" value="Unassembled WGS sequence"/>
</dbReference>
<dbReference type="OrthoDB" id="9783240at2"/>
<evidence type="ECO:0000259" key="4">
    <source>
        <dbReference type="Pfam" id="PF13458"/>
    </source>
</evidence>
<dbReference type="InterPro" id="IPR028081">
    <property type="entry name" value="Leu-bd"/>
</dbReference>
<keyword evidence="2 3" id="KW-0732">Signal</keyword>
<evidence type="ECO:0000256" key="2">
    <source>
        <dbReference type="ARBA" id="ARBA00022729"/>
    </source>
</evidence>
<dbReference type="InterPro" id="IPR028082">
    <property type="entry name" value="Peripla_BP_I"/>
</dbReference>
<feature type="chain" id="PRO_5013095494" evidence="3">
    <location>
        <begin position="27"/>
        <end position="402"/>
    </location>
</feature>
<dbReference type="EMBL" id="FXAT01000004">
    <property type="protein sequence ID" value="SMG42063.1"/>
    <property type="molecule type" value="Genomic_DNA"/>
</dbReference>
<proteinExistence type="inferred from homology"/>
<evidence type="ECO:0000256" key="3">
    <source>
        <dbReference type="SAM" id="SignalP"/>
    </source>
</evidence>
<dbReference type="Pfam" id="PF13458">
    <property type="entry name" value="Peripla_BP_6"/>
    <property type="match status" value="1"/>
</dbReference>
<sequence length="402" mass="42825">MKRSKGRYWLTGALACALGWPVLGSAADDITVGVFVSSTGALAPLGVDMERGYRIAVKEHPNIKGTPIRLVVEDDQGNAATGLMKAQKLVIQDRAKVLVGGTSSAVVLGLAAQAARLNVPIVSTNSQAVQTTGAQCSRFIFRTNPNDAMVANGTRILLQKRPELAQKKWFVVYHDFVWGRSNKEQFEKIPGVKVVGEAGRSMGTADWSSTISEIQNSGADAIYLALAVGDDMPAFLRQARSYGLKQFMLPPLGMPDSMLEALGTDTPPLVTGGLFASWTTQDKDPKMASFVKAYTAAYHTVPGPQAIQAYAGMQLVLTAMEAAPSLSPDDLIASIEKSSVDTVIGKLAIRKADHQGTVGTYMAESAPLKDAPGGAKVGWHVIQQLPWDMVKVPLNETGCKGL</sequence>
<evidence type="ECO:0000313" key="6">
    <source>
        <dbReference type="Proteomes" id="UP000193228"/>
    </source>
</evidence>
<evidence type="ECO:0000256" key="1">
    <source>
        <dbReference type="ARBA" id="ARBA00010062"/>
    </source>
</evidence>
<protein>
    <submittedName>
        <fullName evidence="5">Amino acid/amide ABC transporter substrate-binding protein, HAAT family</fullName>
    </submittedName>
</protein>
<comment type="similarity">
    <text evidence="1">Belongs to the leucine-binding protein family.</text>
</comment>
<dbReference type="AlphaFoldDB" id="A0A1X7KLP8"/>